<sequence length="288" mass="32309">MMILCIDCILPVYSIHLTRRNENNLAVSTRQIILEHSVKRQPVHDTTRNIVLYPKHETEEMVPQAAFSENLGDNRIREPVPASAPDLALLRALRQALTKRLSPETNSIAVRPRSRQLGRANTNTGITSPHEEEEVSGEEVPSSPKSNRKVAMPGMEESDNETTTVEARNPYKLSLSLRTMAKKYLTQLDAPLSIGSKERTMLSIQERARKKMHPPPEPEEDELYSKRVALTRNTKEPESDSSFVSENPASAYSQSTMDGMRIVKTTRIAIKPPNLLGSMHTTASAQFR</sequence>
<feature type="region of interest" description="Disordered" evidence="1">
    <location>
        <begin position="233"/>
        <end position="255"/>
    </location>
</feature>
<evidence type="ECO:0000256" key="1">
    <source>
        <dbReference type="SAM" id="MobiDB-lite"/>
    </source>
</evidence>
<comment type="caution">
    <text evidence="2">The sequence shown here is derived from an EMBL/GenBank/DDBJ whole genome shotgun (WGS) entry which is preliminary data.</text>
</comment>
<dbReference type="Proteomes" id="UP000663843">
    <property type="component" value="Unassembled WGS sequence"/>
</dbReference>
<organism evidence="2 3">
    <name type="scientific">Rhizoctonia solani</name>
    <dbReference type="NCBI Taxonomy" id="456999"/>
    <lineage>
        <taxon>Eukaryota</taxon>
        <taxon>Fungi</taxon>
        <taxon>Dikarya</taxon>
        <taxon>Basidiomycota</taxon>
        <taxon>Agaricomycotina</taxon>
        <taxon>Agaricomycetes</taxon>
        <taxon>Cantharellales</taxon>
        <taxon>Ceratobasidiaceae</taxon>
        <taxon>Rhizoctonia</taxon>
    </lineage>
</organism>
<dbReference type="AlphaFoldDB" id="A0A8H2XJA3"/>
<dbReference type="EMBL" id="CAJMWT010002004">
    <property type="protein sequence ID" value="CAE6428998.1"/>
    <property type="molecule type" value="Genomic_DNA"/>
</dbReference>
<name>A0A8H2XJA3_9AGAM</name>
<proteinExistence type="predicted"/>
<reference evidence="2" key="1">
    <citation type="submission" date="2021-01" db="EMBL/GenBank/DDBJ databases">
        <authorList>
            <person name="Kaushik A."/>
        </authorList>
    </citation>
    <scope>NUCLEOTIDE SEQUENCE</scope>
    <source>
        <strain evidence="2">AG2-2IIIB</strain>
    </source>
</reference>
<feature type="compositionally biased region" description="Polar residues" evidence="1">
    <location>
        <begin position="240"/>
        <end position="255"/>
    </location>
</feature>
<feature type="region of interest" description="Disordered" evidence="1">
    <location>
        <begin position="116"/>
        <end position="164"/>
    </location>
</feature>
<protein>
    <submittedName>
        <fullName evidence="2">Uncharacterized protein</fullName>
    </submittedName>
</protein>
<evidence type="ECO:0000313" key="2">
    <source>
        <dbReference type="EMBL" id="CAE6428998.1"/>
    </source>
</evidence>
<evidence type="ECO:0000313" key="3">
    <source>
        <dbReference type="Proteomes" id="UP000663843"/>
    </source>
</evidence>
<gene>
    <name evidence="2" type="ORF">RDB_LOCUS61963</name>
</gene>
<accession>A0A8H2XJA3</accession>